<dbReference type="PROSITE" id="PS51186">
    <property type="entry name" value="GNAT"/>
    <property type="match status" value="1"/>
</dbReference>
<evidence type="ECO:0000313" key="5">
    <source>
        <dbReference type="Proteomes" id="UP000607311"/>
    </source>
</evidence>
<organism evidence="4 5">
    <name type="scientific">Micromonospora sediminimaris</name>
    <dbReference type="NCBI Taxonomy" id="547162"/>
    <lineage>
        <taxon>Bacteria</taxon>
        <taxon>Bacillati</taxon>
        <taxon>Actinomycetota</taxon>
        <taxon>Actinomycetes</taxon>
        <taxon>Micromonosporales</taxon>
        <taxon>Micromonosporaceae</taxon>
        <taxon>Micromonospora</taxon>
    </lineage>
</organism>
<name>A0A9W5UP16_9ACTN</name>
<keyword evidence="1" id="KW-0808">Transferase</keyword>
<dbReference type="EMBL" id="BOPD01000006">
    <property type="protein sequence ID" value="GIJ31541.1"/>
    <property type="molecule type" value="Genomic_DNA"/>
</dbReference>
<accession>A0A9W5UP16</accession>
<reference evidence="4" key="1">
    <citation type="submission" date="2021-01" db="EMBL/GenBank/DDBJ databases">
        <title>Whole genome shotgun sequence of Verrucosispora sediminis NBRC 107745.</title>
        <authorList>
            <person name="Komaki H."/>
            <person name="Tamura T."/>
        </authorList>
    </citation>
    <scope>NUCLEOTIDE SEQUENCE</scope>
    <source>
        <strain evidence="4">NBRC 107745</strain>
    </source>
</reference>
<evidence type="ECO:0000313" key="4">
    <source>
        <dbReference type="EMBL" id="GIJ31541.1"/>
    </source>
</evidence>
<feature type="domain" description="N-acetyltransferase" evidence="3">
    <location>
        <begin position="164"/>
        <end position="332"/>
    </location>
</feature>
<evidence type="ECO:0000256" key="1">
    <source>
        <dbReference type="ARBA" id="ARBA00022679"/>
    </source>
</evidence>
<dbReference type="GO" id="GO:0016747">
    <property type="term" value="F:acyltransferase activity, transferring groups other than amino-acyl groups"/>
    <property type="evidence" value="ECO:0007669"/>
    <property type="project" value="InterPro"/>
</dbReference>
<dbReference type="InterPro" id="IPR000182">
    <property type="entry name" value="GNAT_dom"/>
</dbReference>
<sequence>MTGMDVLDAIVEQHRRRSRLDERLPSLDRAKVAALLASAATPTTSAVRAICDADGVIALAWPAVEHYDPDSDKLAYYERDTGTTFGLTIRQTGGPCLAALNALLTQIEQDWRAAGATGANLVWPCREMSIDQPLAAHGFAKDACIAVKPMAEPRPAATGRRRSLSARLAVPDDEPMLLRLQEAVLAAHIPDSPFARRVPAVRARFHDRLAEMWAGRTPADGAPLVVVAEDQGQIVGMSECFVRRHDIALDMLLPDGLYGYVNTFGVLPERRGGGAGRFLADAVERALSHFDVRGIYLYYSYYNTAAMAFWSKVGYSPLWRTYQCRRLIPSAR</sequence>
<protein>
    <recommendedName>
        <fullName evidence="3">N-acetyltransferase domain-containing protein</fullName>
    </recommendedName>
</protein>
<dbReference type="PANTHER" id="PTHR43877">
    <property type="entry name" value="AMINOALKYLPHOSPHONATE N-ACETYLTRANSFERASE-RELATED-RELATED"/>
    <property type="match status" value="1"/>
</dbReference>
<dbReference type="Pfam" id="PF00583">
    <property type="entry name" value="Acetyltransf_1"/>
    <property type="match status" value="1"/>
</dbReference>
<keyword evidence="2" id="KW-0012">Acyltransferase</keyword>
<dbReference type="AlphaFoldDB" id="A0A9W5UP16"/>
<dbReference type="SUPFAM" id="SSF55729">
    <property type="entry name" value="Acyl-CoA N-acyltransferases (Nat)"/>
    <property type="match status" value="1"/>
</dbReference>
<comment type="caution">
    <text evidence="4">The sequence shown here is derived from an EMBL/GenBank/DDBJ whole genome shotgun (WGS) entry which is preliminary data.</text>
</comment>
<proteinExistence type="predicted"/>
<dbReference type="InterPro" id="IPR050832">
    <property type="entry name" value="Bact_Acetyltransf"/>
</dbReference>
<evidence type="ECO:0000259" key="3">
    <source>
        <dbReference type="PROSITE" id="PS51186"/>
    </source>
</evidence>
<gene>
    <name evidence="4" type="ORF">Vse01_06890</name>
</gene>
<evidence type="ECO:0000256" key="2">
    <source>
        <dbReference type="ARBA" id="ARBA00023315"/>
    </source>
</evidence>
<dbReference type="CDD" id="cd04301">
    <property type="entry name" value="NAT_SF"/>
    <property type="match status" value="1"/>
</dbReference>
<keyword evidence="5" id="KW-1185">Reference proteome</keyword>
<dbReference type="InterPro" id="IPR016181">
    <property type="entry name" value="Acyl_CoA_acyltransferase"/>
</dbReference>
<dbReference type="Proteomes" id="UP000607311">
    <property type="component" value="Unassembled WGS sequence"/>
</dbReference>
<dbReference type="Gene3D" id="3.40.630.30">
    <property type="match status" value="1"/>
</dbReference>